<dbReference type="InterPro" id="IPR011006">
    <property type="entry name" value="CheY-like_superfamily"/>
</dbReference>
<dbReference type="PROSITE" id="PS50110">
    <property type="entry name" value="RESPONSE_REGULATORY"/>
    <property type="match status" value="1"/>
</dbReference>
<dbReference type="PANTHER" id="PTHR44591:SF14">
    <property type="entry name" value="PROTEIN PILG"/>
    <property type="match status" value="1"/>
</dbReference>
<sequence>MGQDASGANAKGAGQKQQKILVVDDDQLLLGTYAAVFRADGFEVHAVSNGEEAFAALSEGDTPDIVFTGIMMPKMGGFELIEKMRADPRFAKIPVVISSHRGISEDKDRAEKLGVSDFIVQGFTTPREVVRRIELMLGVSRKFRIAVSLDRFSASALIEILNRNQTTPCVSAPGEEIVLELEGTPEPDKFRVRIIC</sequence>
<comment type="caution">
    <text evidence="3">Lacks conserved residue(s) required for the propagation of feature annotation.</text>
</comment>
<dbReference type="Gene3D" id="3.40.50.2300">
    <property type="match status" value="1"/>
</dbReference>
<reference evidence="5 6" key="1">
    <citation type="journal article" date="2016" name="Nat. Commun.">
        <title>Thousands of microbial genomes shed light on interconnected biogeochemical processes in an aquifer system.</title>
        <authorList>
            <person name="Anantharaman K."/>
            <person name="Brown C.T."/>
            <person name="Hug L.A."/>
            <person name="Sharon I."/>
            <person name="Castelle C.J."/>
            <person name="Probst A.J."/>
            <person name="Thomas B.C."/>
            <person name="Singh A."/>
            <person name="Wilkins M.J."/>
            <person name="Karaoz U."/>
            <person name="Brodie E.L."/>
            <person name="Williams K.H."/>
            <person name="Hubbard S.S."/>
            <person name="Banfield J.F."/>
        </authorList>
    </citation>
    <scope>NUCLEOTIDE SEQUENCE [LARGE SCALE GENOMIC DNA]</scope>
</reference>
<dbReference type="InterPro" id="IPR050595">
    <property type="entry name" value="Bact_response_regulator"/>
</dbReference>
<dbReference type="CDD" id="cd00156">
    <property type="entry name" value="REC"/>
    <property type="match status" value="1"/>
</dbReference>
<comment type="caution">
    <text evidence="5">The sequence shown here is derived from an EMBL/GenBank/DDBJ whole genome shotgun (WGS) entry which is preliminary data.</text>
</comment>
<dbReference type="Proteomes" id="UP000177392">
    <property type="component" value="Unassembled WGS sequence"/>
</dbReference>
<dbReference type="EMBL" id="MHQB01000003">
    <property type="protein sequence ID" value="OGZ94759.1"/>
    <property type="molecule type" value="Genomic_DNA"/>
</dbReference>
<dbReference type="InterPro" id="IPR001789">
    <property type="entry name" value="Sig_transdc_resp-reg_receiver"/>
</dbReference>
<dbReference type="SMART" id="SM00448">
    <property type="entry name" value="REC"/>
    <property type="match status" value="1"/>
</dbReference>
<dbReference type="SUPFAM" id="SSF52172">
    <property type="entry name" value="CheY-like"/>
    <property type="match status" value="1"/>
</dbReference>
<protein>
    <recommendedName>
        <fullName evidence="4">Response regulatory domain-containing protein</fullName>
    </recommendedName>
</protein>
<evidence type="ECO:0000256" key="2">
    <source>
        <dbReference type="ARBA" id="ARBA00023012"/>
    </source>
</evidence>
<dbReference type="PANTHER" id="PTHR44591">
    <property type="entry name" value="STRESS RESPONSE REGULATOR PROTEIN 1"/>
    <property type="match status" value="1"/>
</dbReference>
<proteinExistence type="predicted"/>
<keyword evidence="1" id="KW-0597">Phosphoprotein</keyword>
<name>A0A1G2K5N9_9BACT</name>
<accession>A0A1G2K5N9</accession>
<evidence type="ECO:0000313" key="5">
    <source>
        <dbReference type="EMBL" id="OGZ94759.1"/>
    </source>
</evidence>
<evidence type="ECO:0000256" key="3">
    <source>
        <dbReference type="PROSITE-ProRule" id="PRU00169"/>
    </source>
</evidence>
<dbReference type="AlphaFoldDB" id="A0A1G2K5N9"/>
<evidence type="ECO:0000313" key="6">
    <source>
        <dbReference type="Proteomes" id="UP000177392"/>
    </source>
</evidence>
<dbReference type="Pfam" id="PF00072">
    <property type="entry name" value="Response_reg"/>
    <property type="match status" value="1"/>
</dbReference>
<evidence type="ECO:0000256" key="1">
    <source>
        <dbReference type="ARBA" id="ARBA00022553"/>
    </source>
</evidence>
<evidence type="ECO:0000259" key="4">
    <source>
        <dbReference type="PROSITE" id="PS50110"/>
    </source>
</evidence>
<organism evidence="5 6">
    <name type="scientific">Candidatus Sungbacteria bacterium GWC2_49_10</name>
    <dbReference type="NCBI Taxonomy" id="1802263"/>
    <lineage>
        <taxon>Bacteria</taxon>
        <taxon>Candidatus Sungiibacteriota</taxon>
    </lineage>
</organism>
<dbReference type="GO" id="GO:0000160">
    <property type="term" value="P:phosphorelay signal transduction system"/>
    <property type="evidence" value="ECO:0007669"/>
    <property type="project" value="UniProtKB-KW"/>
</dbReference>
<keyword evidence="2" id="KW-0902">Two-component regulatory system</keyword>
<feature type="domain" description="Response regulatory" evidence="4">
    <location>
        <begin position="19"/>
        <end position="136"/>
    </location>
</feature>
<gene>
    <name evidence="5" type="ORF">A2131_02690</name>
</gene>